<dbReference type="KEGG" id="tet:TTHERM_00564300"/>
<dbReference type="RefSeq" id="XP_001022029.1">
    <property type="nucleotide sequence ID" value="XM_001022029.2"/>
</dbReference>
<reference evidence="4" key="1">
    <citation type="journal article" date="2006" name="PLoS Biol.">
        <title>Macronuclear genome sequence of the ciliate Tetrahymena thermophila, a model eukaryote.</title>
        <authorList>
            <person name="Eisen J.A."/>
            <person name="Coyne R.S."/>
            <person name="Wu M."/>
            <person name="Wu D."/>
            <person name="Thiagarajan M."/>
            <person name="Wortman J.R."/>
            <person name="Badger J.H."/>
            <person name="Ren Q."/>
            <person name="Amedeo P."/>
            <person name="Jones K.M."/>
            <person name="Tallon L.J."/>
            <person name="Delcher A.L."/>
            <person name="Salzberg S.L."/>
            <person name="Silva J.C."/>
            <person name="Haas B.J."/>
            <person name="Majoros W.H."/>
            <person name="Farzad M."/>
            <person name="Carlton J.M."/>
            <person name="Smith R.K. Jr."/>
            <person name="Garg J."/>
            <person name="Pearlman R.E."/>
            <person name="Karrer K.M."/>
            <person name="Sun L."/>
            <person name="Manning G."/>
            <person name="Elde N.C."/>
            <person name="Turkewitz A.P."/>
            <person name="Asai D.J."/>
            <person name="Wilkes D.E."/>
            <person name="Wang Y."/>
            <person name="Cai H."/>
            <person name="Collins K."/>
            <person name="Stewart B.A."/>
            <person name="Lee S.R."/>
            <person name="Wilamowska K."/>
            <person name="Weinberg Z."/>
            <person name="Ruzzo W.L."/>
            <person name="Wloga D."/>
            <person name="Gaertig J."/>
            <person name="Frankel J."/>
            <person name="Tsao C.-C."/>
            <person name="Gorovsky M.A."/>
            <person name="Keeling P.J."/>
            <person name="Waller R.F."/>
            <person name="Patron N.J."/>
            <person name="Cherry J.M."/>
            <person name="Stover N.A."/>
            <person name="Krieger C.J."/>
            <person name="del Toro C."/>
            <person name="Ryder H.F."/>
            <person name="Williamson S.C."/>
            <person name="Barbeau R.A."/>
            <person name="Hamilton E.P."/>
            <person name="Orias E."/>
        </authorList>
    </citation>
    <scope>NUCLEOTIDE SEQUENCE [LARGE SCALE GENOMIC DNA]</scope>
    <source>
        <strain evidence="4">SB210</strain>
    </source>
</reference>
<evidence type="ECO:0000313" key="3">
    <source>
        <dbReference type="EMBL" id="EAS01784.1"/>
    </source>
</evidence>
<proteinExistence type="predicted"/>
<dbReference type="AlphaFoldDB" id="I7MLD1"/>
<dbReference type="EMBL" id="GG662556">
    <property type="protein sequence ID" value="EAS01784.1"/>
    <property type="molecule type" value="Genomic_DNA"/>
</dbReference>
<dbReference type="InParanoid" id="I7MLD1"/>
<feature type="coiled-coil region" evidence="1">
    <location>
        <begin position="261"/>
        <end position="411"/>
    </location>
</feature>
<dbReference type="Proteomes" id="UP000009168">
    <property type="component" value="Unassembled WGS sequence"/>
</dbReference>
<dbReference type="GeneID" id="7842544"/>
<name>I7MLD1_TETTS</name>
<dbReference type="HOGENOM" id="CLU_289277_0_0_1"/>
<evidence type="ECO:0000256" key="1">
    <source>
        <dbReference type="SAM" id="Coils"/>
    </source>
</evidence>
<sequence length="1061" mass="123545">MNINESQQTLPLSNSINLNLGQLNHIKIVQNPTPEIGDYEETFKQNKQLLELSSSNQKYLNQLEQLKIQAYNEQNGIQDRENNLQSSQKDKKIDYQDFKNNLELNQGSFNPSLIQKNLPCTPPIFQSDRETPYSNFLSSQQNHNSNSFIPQIQLIKNQQGEQEDRFMSSSPLQEMQSFYLNHNNQNDIAFSSQQQQQLTFEERYNNFQEFKNQQTQQQNQLENLPQQQNNFVSNLAQSNQTQNFDTNNDNKQDILFNTAKNQKLQQQNLQQQAIFNNQQNNQQYYQENDYGNILQSLEREEIFQQKIESLKNQKQKNMQNEQQNNLAYKDQEIYDTGIGAKEFDEIEMLVQRENFENQMIELNDETENLYNEAIQFVNVSKQKDQEMDKELIRQKKDLEEFRRKINEMKSTELTNGNSDGNENILLKKIDLQKLLFKIEDLKYQIHSQSRSQSPVKKLAGNTKYSQTRSYFQNTDEKIKKKVQMNTSQSQVLLNFMNGKSYLSPKNYLEVTERIIGKKSVENSQNLTPPRYGLKASKIGSASNSKSYHNNNNSIQSQQSNSFNKNFPIKSDKKDYSLDRTSNRIISNFNNQLRQSQLNDTIQNNTQFKFENTPKKNSGQQILQQTFQYTEPQNNQSFNELQSNQLSNNKNNTNNFLKNSPMNRNSINLQFIQSPMSTQSLSTQQGRNSQANGCNRFENLENNIFLVQSKTLNSPIISLIGKDRLIVARPFKGTLQKTGSNRVITDGETYTFEKMYMVVSQITKNLKSEILVRNALDNHFKNIFIIGTKSSQKKQIQLEVLQLLQETFRTKILTIIQNNYSCRVKLRYNENVFESQTSVSKLPTSSPSFPQSQSQNQDKSYPIVDDIAIEFNSLDTNINDKIIILNEAVQRIAQLIIDNNKTKIPQNKQLQQSQALQNLLRSKVRTIKLSLIVFSHSGIECKQSYRVSTTNHIIDPDRRTPFQIFKESFHVYSSQQYSNQQPPTFRSFVANSNAQSQQFLQQNNNNLSNTLGFKENKILNDENLVIFSCAPILKYFEQARALFKSANVFEKQCRKLNKQQKQ</sequence>
<keyword evidence="1" id="KW-0175">Coiled coil</keyword>
<protein>
    <submittedName>
        <fullName evidence="3">Uncharacterized protein</fullName>
    </submittedName>
</protein>
<organism evidence="3 4">
    <name type="scientific">Tetrahymena thermophila (strain SB210)</name>
    <dbReference type="NCBI Taxonomy" id="312017"/>
    <lineage>
        <taxon>Eukaryota</taxon>
        <taxon>Sar</taxon>
        <taxon>Alveolata</taxon>
        <taxon>Ciliophora</taxon>
        <taxon>Intramacronucleata</taxon>
        <taxon>Oligohymenophorea</taxon>
        <taxon>Hymenostomatida</taxon>
        <taxon>Tetrahymenina</taxon>
        <taxon>Tetrahymenidae</taxon>
        <taxon>Tetrahymena</taxon>
    </lineage>
</organism>
<feature type="region of interest" description="Disordered" evidence="2">
    <location>
        <begin position="838"/>
        <end position="857"/>
    </location>
</feature>
<keyword evidence="4" id="KW-1185">Reference proteome</keyword>
<feature type="compositionally biased region" description="Low complexity" evidence="2">
    <location>
        <begin position="842"/>
        <end position="854"/>
    </location>
</feature>
<gene>
    <name evidence="3" type="ORF">TTHERM_00564300</name>
</gene>
<feature type="compositionally biased region" description="Low complexity" evidence="2">
    <location>
        <begin position="540"/>
        <end position="565"/>
    </location>
</feature>
<evidence type="ECO:0000256" key="2">
    <source>
        <dbReference type="SAM" id="MobiDB-lite"/>
    </source>
</evidence>
<accession>I7MLD1</accession>
<evidence type="ECO:0000313" key="4">
    <source>
        <dbReference type="Proteomes" id="UP000009168"/>
    </source>
</evidence>
<feature type="region of interest" description="Disordered" evidence="2">
    <location>
        <begin position="521"/>
        <end position="574"/>
    </location>
</feature>